<dbReference type="Proteomes" id="UP000053238">
    <property type="component" value="Unassembled WGS sequence"/>
</dbReference>
<dbReference type="InterPro" id="IPR001849">
    <property type="entry name" value="PH_domain"/>
</dbReference>
<evidence type="ECO:0000259" key="5">
    <source>
        <dbReference type="PROSITE" id="PS50057"/>
    </source>
</evidence>
<dbReference type="Pfam" id="PF00169">
    <property type="entry name" value="PH"/>
    <property type="match status" value="2"/>
</dbReference>
<dbReference type="InterPro" id="IPR011993">
    <property type="entry name" value="PH-like_dom_sf"/>
</dbReference>
<feature type="domain" description="DH" evidence="4">
    <location>
        <begin position="317"/>
        <end position="508"/>
    </location>
</feature>
<evidence type="ECO:0000256" key="1">
    <source>
        <dbReference type="SAM" id="Coils"/>
    </source>
</evidence>
<sequence>LTRKLEMYGIRFHLASDREGTKINLAVSHMGVLVFQGNTKINTFNWSKVRKLSFKRKRFLIKLHPEVCGPYQDTLEFLLGSRDECKNFWKICVEYHTFFRLFDQPKPKAKAVFFTRGSSFRYSGRTQKQLVDYIKDSGMKKTPYERRHSKARASTRASNTDMPKQVSYTALSILHVPFTEGLRTPGSPASAAAPFHPVHSSSTPTPVLPIFAETSPSSLDPRAPYTRIPEKNTAAPAEEAGRKLMQQPGSPMLQVDHPQLSSLMLKSALGLNPAFQVNLNTAGQGSSPLLSPVLSDAGGARIEEDDEMKRKRYPTDKAYFIAKEILATERTYLKDLEVITVWFRSAVIKENAMPEGLMTLLFSNIDPIYEFHRGFLKEIEQRLLLWEGRTNAHMKGDYQRIGDVMLRNMRTLKEFTSYLQKHDEVLTELEKATKRLKKLEMVYKEFELQKVCYLPLNTFLLKPIQRLMHYKLILGRLCKHYTAEHRDFADCRNALKEVTEMTSQLQQSLIRLENFQKLTELQHDLIGIDNLTAPGREFIREGCLYKLTKKGLQQRMFFLFSDMLLYTSKGVTGTNQFKIHGHLPLHGMLVEESENEWAVPHCFTIYSAQKTIVVAASTHLEMGKWMEDLNMAIEMAKKSTEKSDTLLENSVCNRSNRSSDEVSLEQESEDDIHSSRSSLDRQSHHRANTTMHVCWYRNTSVSMTDHSVAVENQLSGYLLRKFKNSNGWQKLWVVFTNFCLFFYKTHQDDYPLASLPLLGYAVSSPVEADGIQKDFVFKLQFKSHVYFFRAESKYTFERWMEVIKRATSSPARSSLL</sequence>
<dbReference type="EMBL" id="KL427625">
    <property type="protein sequence ID" value="KFW90707.1"/>
    <property type="molecule type" value="Genomic_DNA"/>
</dbReference>
<dbReference type="Pfam" id="PF08736">
    <property type="entry name" value="FA"/>
    <property type="match status" value="1"/>
</dbReference>
<feature type="compositionally biased region" description="Basic and acidic residues" evidence="2">
    <location>
        <begin position="671"/>
        <end position="682"/>
    </location>
</feature>
<dbReference type="InterPro" id="IPR000299">
    <property type="entry name" value="FERM_domain"/>
</dbReference>
<dbReference type="FunFam" id="2.30.29.30:FF:000002">
    <property type="entry name" value="Band 4.1-like protein 5 isoform 1"/>
    <property type="match status" value="1"/>
</dbReference>
<accession>A0A093R3G5</accession>
<dbReference type="CDD" id="cd13193">
    <property type="entry name" value="FERM_C_FARP1-like"/>
    <property type="match status" value="1"/>
</dbReference>
<feature type="region of interest" description="Disordered" evidence="2">
    <location>
        <begin position="142"/>
        <end position="161"/>
    </location>
</feature>
<feature type="domain" description="PH" evidence="3">
    <location>
        <begin position="537"/>
        <end position="634"/>
    </location>
</feature>
<dbReference type="SMART" id="SM01195">
    <property type="entry name" value="FA"/>
    <property type="match status" value="1"/>
</dbReference>
<keyword evidence="7" id="KW-1185">Reference proteome</keyword>
<dbReference type="CDD" id="cd13235">
    <property type="entry name" value="PH2_FARP1-like"/>
    <property type="match status" value="1"/>
</dbReference>
<feature type="non-terminal residue" evidence="6">
    <location>
        <position position="816"/>
    </location>
</feature>
<dbReference type="SMART" id="SM00233">
    <property type="entry name" value="PH"/>
    <property type="match status" value="2"/>
</dbReference>
<dbReference type="PROSITE" id="PS50010">
    <property type="entry name" value="DH_2"/>
    <property type="match status" value="1"/>
</dbReference>
<dbReference type="Gene3D" id="2.30.29.30">
    <property type="entry name" value="Pleckstrin-homology domain (PH domain)/Phosphotyrosine-binding domain (PTB)"/>
    <property type="match status" value="3"/>
</dbReference>
<dbReference type="SUPFAM" id="SSF50729">
    <property type="entry name" value="PH domain-like"/>
    <property type="match status" value="3"/>
</dbReference>
<dbReference type="PANTHER" id="PTHR45858:SF4">
    <property type="entry name" value="FERM, ARHGEF AND PLECKSTRIN DOMAIN-CONTAINING PROTEIN 2"/>
    <property type="match status" value="1"/>
</dbReference>
<gene>
    <name evidence="6" type="ORF">N336_09803</name>
</gene>
<feature type="domain" description="PH" evidence="3">
    <location>
        <begin position="711"/>
        <end position="808"/>
    </location>
</feature>
<dbReference type="PANTHER" id="PTHR45858">
    <property type="entry name" value="FERM DOMAIN CONTAINING PROTEIN"/>
    <property type="match status" value="1"/>
</dbReference>
<dbReference type="SMART" id="SM01196">
    <property type="entry name" value="FERM_C"/>
    <property type="match status" value="1"/>
</dbReference>
<dbReference type="InterPro" id="IPR000219">
    <property type="entry name" value="DH_dom"/>
</dbReference>
<evidence type="ECO:0000256" key="2">
    <source>
        <dbReference type="SAM" id="MobiDB-lite"/>
    </source>
</evidence>
<keyword evidence="1" id="KW-0175">Coiled coil</keyword>
<dbReference type="SUPFAM" id="SSF48065">
    <property type="entry name" value="DBL homology domain (DH-domain)"/>
    <property type="match status" value="1"/>
</dbReference>
<dbReference type="SMART" id="SM00325">
    <property type="entry name" value="RhoGEF"/>
    <property type="match status" value="1"/>
</dbReference>
<feature type="compositionally biased region" description="Polar residues" evidence="2">
    <location>
        <begin position="646"/>
        <end position="656"/>
    </location>
</feature>
<evidence type="ECO:0000259" key="4">
    <source>
        <dbReference type="PROSITE" id="PS50010"/>
    </source>
</evidence>
<dbReference type="FunFam" id="2.30.29.30:FF:000046">
    <property type="entry name" value="FERM, RhoGEF and pleckstrin domain-containing protein 1"/>
    <property type="match status" value="1"/>
</dbReference>
<dbReference type="CDD" id="cd00160">
    <property type="entry name" value="RhoGEF"/>
    <property type="match status" value="1"/>
</dbReference>
<feature type="domain" description="FERM" evidence="5">
    <location>
        <begin position="1"/>
        <end position="103"/>
    </location>
</feature>
<evidence type="ECO:0000313" key="7">
    <source>
        <dbReference type="Proteomes" id="UP000053238"/>
    </source>
</evidence>
<dbReference type="GO" id="GO:0005085">
    <property type="term" value="F:guanyl-nucleotide exchange factor activity"/>
    <property type="evidence" value="ECO:0007669"/>
    <property type="project" value="InterPro"/>
</dbReference>
<evidence type="ECO:0000313" key="6">
    <source>
        <dbReference type="EMBL" id="KFW90707.1"/>
    </source>
</evidence>
<dbReference type="InterPro" id="IPR051835">
    <property type="entry name" value="RAC1-GEF"/>
</dbReference>
<feature type="coiled-coil region" evidence="1">
    <location>
        <begin position="419"/>
        <end position="449"/>
    </location>
</feature>
<dbReference type="CDD" id="cd01220">
    <property type="entry name" value="PH1_FARP1-like"/>
    <property type="match status" value="1"/>
</dbReference>
<protein>
    <submittedName>
        <fullName evidence="6">FERM, RhoGEF and pleckstrin domain-containing protein 2</fullName>
    </submittedName>
</protein>
<reference evidence="6 7" key="1">
    <citation type="submission" date="2014-04" db="EMBL/GenBank/DDBJ databases">
        <title>Genome evolution of avian class.</title>
        <authorList>
            <person name="Zhang G."/>
            <person name="Li C."/>
        </authorList>
    </citation>
    <scope>NUCLEOTIDE SEQUENCE [LARGE SCALE GENOMIC DNA]</scope>
    <source>
        <strain evidence="6">BGI_N336</strain>
    </source>
</reference>
<dbReference type="Pfam" id="PF00621">
    <property type="entry name" value="RhoGEF"/>
    <property type="match status" value="1"/>
</dbReference>
<name>A0A093R3G5_PHACA</name>
<organism evidence="6 7">
    <name type="scientific">Phalacrocorax carbo</name>
    <name type="common">Great cormorant</name>
    <name type="synonym">Pelecanus carbo</name>
    <dbReference type="NCBI Taxonomy" id="9209"/>
    <lineage>
        <taxon>Eukaryota</taxon>
        <taxon>Metazoa</taxon>
        <taxon>Chordata</taxon>
        <taxon>Craniata</taxon>
        <taxon>Vertebrata</taxon>
        <taxon>Euteleostomi</taxon>
        <taxon>Archelosauria</taxon>
        <taxon>Archosauria</taxon>
        <taxon>Dinosauria</taxon>
        <taxon>Saurischia</taxon>
        <taxon>Theropoda</taxon>
        <taxon>Coelurosauria</taxon>
        <taxon>Aves</taxon>
        <taxon>Neognathae</taxon>
        <taxon>Neoaves</taxon>
        <taxon>Aequornithes</taxon>
        <taxon>Suliformes</taxon>
        <taxon>Phalacrocoracidae</taxon>
        <taxon>Phalacrocorax</taxon>
    </lineage>
</organism>
<dbReference type="InterPro" id="IPR035899">
    <property type="entry name" value="DBL_dom_sf"/>
</dbReference>
<dbReference type="InterPro" id="IPR018980">
    <property type="entry name" value="FERM_PH-like_C"/>
</dbReference>
<dbReference type="Gene3D" id="1.20.900.10">
    <property type="entry name" value="Dbl homology (DH) domain"/>
    <property type="match status" value="1"/>
</dbReference>
<dbReference type="PROSITE" id="PS50003">
    <property type="entry name" value="PH_DOMAIN"/>
    <property type="match status" value="2"/>
</dbReference>
<dbReference type="AlphaFoldDB" id="A0A093R3G5"/>
<dbReference type="InterPro" id="IPR041788">
    <property type="entry name" value="FARP1/FARP2/FRMD7_FERM_C"/>
</dbReference>
<dbReference type="FunFam" id="1.20.900.10:FF:000020">
    <property type="entry name" value="FERM, RhoGEF and pleckstrin domain-containing protein 2"/>
    <property type="match status" value="1"/>
</dbReference>
<feature type="non-terminal residue" evidence="6">
    <location>
        <position position="1"/>
    </location>
</feature>
<dbReference type="PROSITE" id="PS50057">
    <property type="entry name" value="FERM_3"/>
    <property type="match status" value="1"/>
</dbReference>
<evidence type="ECO:0000259" key="3">
    <source>
        <dbReference type="PROSITE" id="PS50003"/>
    </source>
</evidence>
<dbReference type="Pfam" id="PF09380">
    <property type="entry name" value="FERM_C"/>
    <property type="match status" value="1"/>
</dbReference>
<feature type="region of interest" description="Disordered" evidence="2">
    <location>
        <begin position="644"/>
        <end position="685"/>
    </location>
</feature>
<proteinExistence type="predicted"/>
<dbReference type="InterPro" id="IPR014847">
    <property type="entry name" value="FA"/>
</dbReference>